<reference evidence="2" key="1">
    <citation type="submission" date="2019-10" db="EMBL/GenBank/DDBJ databases">
        <authorList>
            <consortium name="Genoscope - CEA"/>
            <person name="William W."/>
        </authorList>
    </citation>
    <scope>NUCLEOTIDE SEQUENCE [LARGE SCALE GENOMIC DNA]</scope>
    <source>
        <strain evidence="2">BBR_PRJEB10994</strain>
    </source>
</reference>
<comment type="caution">
    <text evidence="2">The sequence shown here is derived from an EMBL/GenBank/DDBJ whole genome shotgun (WGS) entry which is preliminary data.</text>
</comment>
<dbReference type="Proteomes" id="UP000182190">
    <property type="component" value="Unassembled WGS sequence"/>
</dbReference>
<sequence length="109" mass="13031">MEDWKLLNMGLELVSRFVLQKSLIYGQRINTDIVVVNNAAMEEKRQQIQLLQIKLQYIKNQENREFQAEQAQLNHQRQKELQEYIQSVNLEIQKSNIDRTYAVTLYVAY</sequence>
<feature type="coiled-coil region" evidence="1">
    <location>
        <begin position="41"/>
        <end position="83"/>
    </location>
</feature>
<dbReference type="AlphaFoldDB" id="A0A7Z9BKK7"/>
<name>A0A7Z9BKK7_9CYAN</name>
<dbReference type="RefSeq" id="WP_083616216.1">
    <property type="nucleotide sequence ID" value="NZ_LR734982.1"/>
</dbReference>
<accession>A0A7Z9BKK7</accession>
<keyword evidence="1" id="KW-0175">Coiled coil</keyword>
<gene>
    <name evidence="2" type="ORF">PL9631_110096</name>
</gene>
<proteinExistence type="predicted"/>
<evidence type="ECO:0000256" key="1">
    <source>
        <dbReference type="SAM" id="Coils"/>
    </source>
</evidence>
<organism evidence="2 3">
    <name type="scientific">Planktothrix paucivesiculata PCC 9631</name>
    <dbReference type="NCBI Taxonomy" id="671071"/>
    <lineage>
        <taxon>Bacteria</taxon>
        <taxon>Bacillati</taxon>
        <taxon>Cyanobacteriota</taxon>
        <taxon>Cyanophyceae</taxon>
        <taxon>Oscillatoriophycideae</taxon>
        <taxon>Oscillatoriales</taxon>
        <taxon>Microcoleaceae</taxon>
        <taxon>Planktothrix</taxon>
    </lineage>
</organism>
<evidence type="ECO:0000313" key="2">
    <source>
        <dbReference type="EMBL" id="VXD14654.1"/>
    </source>
</evidence>
<evidence type="ECO:0000313" key="3">
    <source>
        <dbReference type="Proteomes" id="UP000182190"/>
    </source>
</evidence>
<keyword evidence="3" id="KW-1185">Reference proteome</keyword>
<protein>
    <submittedName>
        <fullName evidence="2">Uncharacterized protein</fullName>
    </submittedName>
</protein>
<dbReference type="EMBL" id="CZCS02000013">
    <property type="protein sequence ID" value="VXD14654.1"/>
    <property type="molecule type" value="Genomic_DNA"/>
</dbReference>